<dbReference type="EMBL" id="JWLZ01000068">
    <property type="protein sequence ID" value="KHT64557.1"/>
    <property type="molecule type" value="Genomic_DNA"/>
</dbReference>
<proteinExistence type="predicted"/>
<keyword evidence="1" id="KW-0472">Membrane</keyword>
<evidence type="ECO:0000313" key="3">
    <source>
        <dbReference type="Proteomes" id="UP000031278"/>
    </source>
</evidence>
<reference evidence="2 3" key="1">
    <citation type="submission" date="2014-12" db="EMBL/GenBank/DDBJ databases">
        <title>Genome sequencing of Photobacterium gaetbulicola AD005a.</title>
        <authorList>
            <person name="Adrian T.G.S."/>
            <person name="Chan K.G."/>
        </authorList>
    </citation>
    <scope>NUCLEOTIDE SEQUENCE [LARGE SCALE GENOMIC DNA]</scope>
    <source>
        <strain evidence="2 3">AD005a</strain>
    </source>
</reference>
<feature type="transmembrane region" description="Helical" evidence="1">
    <location>
        <begin position="51"/>
        <end position="78"/>
    </location>
</feature>
<organism evidence="2 3">
    <name type="scientific">Photobacterium gaetbulicola</name>
    <dbReference type="NCBI Taxonomy" id="1295392"/>
    <lineage>
        <taxon>Bacteria</taxon>
        <taxon>Pseudomonadati</taxon>
        <taxon>Pseudomonadota</taxon>
        <taxon>Gammaproteobacteria</taxon>
        <taxon>Vibrionales</taxon>
        <taxon>Vibrionaceae</taxon>
        <taxon>Photobacterium</taxon>
    </lineage>
</organism>
<name>A0A0B9H6Q5_9GAMM</name>
<sequence length="111" mass="12654">MEFITSLITDIGNWIRPWTDDISTAAITCLLVMFAADINRFMRKQLIGTNFIVRTMIFILINAFGYGLFIVTTAPILATQLSQLANHWLIVVVTTLFVVIGIWAQRHRQQV</sequence>
<dbReference type="InterPro" id="IPR021813">
    <property type="entry name" value="DUF3392"/>
</dbReference>
<protein>
    <submittedName>
        <fullName evidence="2">Membrane protein</fullName>
    </submittedName>
</protein>
<dbReference type="RefSeq" id="WP_039459483.1">
    <property type="nucleotide sequence ID" value="NZ_JWLZ01000068.1"/>
</dbReference>
<dbReference type="Proteomes" id="UP000031278">
    <property type="component" value="Unassembled WGS sequence"/>
</dbReference>
<comment type="caution">
    <text evidence="2">The sequence shown here is derived from an EMBL/GenBank/DDBJ whole genome shotgun (WGS) entry which is preliminary data.</text>
</comment>
<dbReference type="Pfam" id="PF11872">
    <property type="entry name" value="DUF3392"/>
    <property type="match status" value="1"/>
</dbReference>
<accession>A0A0B9H6Q5</accession>
<evidence type="ECO:0000313" key="2">
    <source>
        <dbReference type="EMBL" id="KHT64557.1"/>
    </source>
</evidence>
<evidence type="ECO:0000256" key="1">
    <source>
        <dbReference type="SAM" id="Phobius"/>
    </source>
</evidence>
<dbReference type="AlphaFoldDB" id="A0A0B9H6Q5"/>
<keyword evidence="1" id="KW-1133">Transmembrane helix</keyword>
<feature type="transmembrane region" description="Helical" evidence="1">
    <location>
        <begin position="84"/>
        <end position="104"/>
    </location>
</feature>
<keyword evidence="1" id="KW-0812">Transmembrane</keyword>
<gene>
    <name evidence="2" type="ORF">RJ45_05740</name>
</gene>